<proteinExistence type="predicted"/>
<dbReference type="WBParaSite" id="nRc.2.0.1.t42529-RA">
    <property type="protein sequence ID" value="nRc.2.0.1.t42529-RA"/>
    <property type="gene ID" value="nRc.2.0.1.g42529"/>
</dbReference>
<keyword evidence="3" id="KW-1185">Reference proteome</keyword>
<evidence type="ECO:0000256" key="1">
    <source>
        <dbReference type="SAM" id="Coils"/>
    </source>
</evidence>
<keyword evidence="1" id="KW-0175">Coiled coil</keyword>
<organism evidence="3 4">
    <name type="scientific">Romanomermis culicivorax</name>
    <name type="common">Nematode worm</name>
    <dbReference type="NCBI Taxonomy" id="13658"/>
    <lineage>
        <taxon>Eukaryota</taxon>
        <taxon>Metazoa</taxon>
        <taxon>Ecdysozoa</taxon>
        <taxon>Nematoda</taxon>
        <taxon>Enoplea</taxon>
        <taxon>Dorylaimia</taxon>
        <taxon>Mermithida</taxon>
        <taxon>Mermithoidea</taxon>
        <taxon>Mermithidae</taxon>
        <taxon>Romanomermis</taxon>
    </lineage>
</organism>
<evidence type="ECO:0000313" key="3">
    <source>
        <dbReference type="Proteomes" id="UP000887565"/>
    </source>
</evidence>
<feature type="coiled-coil region" evidence="1">
    <location>
        <begin position="231"/>
        <end position="258"/>
    </location>
</feature>
<protein>
    <submittedName>
        <fullName evidence="4">Uncharacterized protein</fullName>
    </submittedName>
</protein>
<name>A0A915KWJ4_ROMCU</name>
<dbReference type="AlphaFoldDB" id="A0A915KWJ4"/>
<reference evidence="4" key="1">
    <citation type="submission" date="2022-11" db="UniProtKB">
        <authorList>
            <consortium name="WormBaseParasite"/>
        </authorList>
    </citation>
    <scope>IDENTIFICATION</scope>
</reference>
<feature type="region of interest" description="Disordered" evidence="2">
    <location>
        <begin position="276"/>
        <end position="303"/>
    </location>
</feature>
<accession>A0A915KWJ4</accession>
<evidence type="ECO:0000256" key="2">
    <source>
        <dbReference type="SAM" id="MobiDB-lite"/>
    </source>
</evidence>
<dbReference type="Proteomes" id="UP000887565">
    <property type="component" value="Unplaced"/>
</dbReference>
<evidence type="ECO:0000313" key="4">
    <source>
        <dbReference type="WBParaSite" id="nRc.2.0.1.t42529-RA"/>
    </source>
</evidence>
<sequence>MPETLESFLDDIVRKRKSGIIGDEFMAKDITPRQSLLGVSPLDFPNTLNHILDSRRQSQEDYLLSGPKTPPLVAASSSTAVPGRPVLLPNTDPYSLAASAVAKPEQARPISSLSAAASQNDSVVNVAAMKKYPMLEDFIKPATSDSYIGNAHRRTTLLPDVFPSTSATSSVSASYLSSPYPLFDRQINKSSNNNDGTSNLDVKQLLSGQTSSSASLRMSDAESYFMSNVSTNDLSSILKQLEKEEQKIRQNKLAKETETPREVDVAKLFGQGMTQTTHDTLYDDDDVEIPMPDPSSIDSRPVNVMPPPLSPSVTFSQPPKTSSSSLTLAQNSAVDKWADEMLEKLQQSQSIGRENDSLNEILKKITSSNRNKDAPSNLLNVYNATNSSIKFSDNSSVSIDDDSSIHKTLSALRLLLDVGSDQEVVKKVDNFIK</sequence>